<dbReference type="AlphaFoldDB" id="A0A4Y2H1F6"/>
<name>A0A4Y2H1F6_ARAVE</name>
<sequence>MTFKFSGGAIAWVSKRQKCRSLYTTEAEFVAASQTCKEVILLYRLYMEIHQLQYVPVRRYDNQSTIRLIKNPQFHNQTKHIDVQYKFVRDKHQNKELNLQYCENVNQAGY</sequence>
<accession>A0A4Y2H1F6</accession>
<dbReference type="Proteomes" id="UP000499080">
    <property type="component" value="Unassembled WGS sequence"/>
</dbReference>
<keyword evidence="2" id="KW-1185">Reference proteome</keyword>
<dbReference type="OrthoDB" id="8188638at2759"/>
<organism evidence="1 2">
    <name type="scientific">Araneus ventricosus</name>
    <name type="common">Orbweaver spider</name>
    <name type="synonym">Epeira ventricosa</name>
    <dbReference type="NCBI Taxonomy" id="182803"/>
    <lineage>
        <taxon>Eukaryota</taxon>
        <taxon>Metazoa</taxon>
        <taxon>Ecdysozoa</taxon>
        <taxon>Arthropoda</taxon>
        <taxon>Chelicerata</taxon>
        <taxon>Arachnida</taxon>
        <taxon>Araneae</taxon>
        <taxon>Araneomorphae</taxon>
        <taxon>Entelegynae</taxon>
        <taxon>Araneoidea</taxon>
        <taxon>Araneidae</taxon>
        <taxon>Araneus</taxon>
    </lineage>
</organism>
<proteinExistence type="predicted"/>
<dbReference type="EMBL" id="BGPR01001649">
    <property type="protein sequence ID" value="GBM58786.1"/>
    <property type="molecule type" value="Genomic_DNA"/>
</dbReference>
<protein>
    <submittedName>
        <fullName evidence="1">Retrovirus-related Pol polyprotein from transposon TNT 1-94</fullName>
    </submittedName>
</protein>
<comment type="caution">
    <text evidence="1">The sequence shown here is derived from an EMBL/GenBank/DDBJ whole genome shotgun (WGS) entry which is preliminary data.</text>
</comment>
<evidence type="ECO:0000313" key="2">
    <source>
        <dbReference type="Proteomes" id="UP000499080"/>
    </source>
</evidence>
<gene>
    <name evidence="1" type="primary">POLX_1092</name>
    <name evidence="1" type="ORF">AVEN_179335_1</name>
</gene>
<dbReference type="PANTHER" id="PTHR11439">
    <property type="entry name" value="GAG-POL-RELATED RETROTRANSPOSON"/>
    <property type="match status" value="1"/>
</dbReference>
<reference evidence="1 2" key="1">
    <citation type="journal article" date="2019" name="Sci. Rep.">
        <title>Orb-weaving spider Araneus ventricosus genome elucidates the spidroin gene catalogue.</title>
        <authorList>
            <person name="Kono N."/>
            <person name="Nakamura H."/>
            <person name="Ohtoshi R."/>
            <person name="Moran D.A.P."/>
            <person name="Shinohara A."/>
            <person name="Yoshida Y."/>
            <person name="Fujiwara M."/>
            <person name="Mori M."/>
            <person name="Tomita M."/>
            <person name="Arakawa K."/>
        </authorList>
    </citation>
    <scope>NUCLEOTIDE SEQUENCE [LARGE SCALE GENOMIC DNA]</scope>
</reference>
<dbReference type="CDD" id="cd09272">
    <property type="entry name" value="RNase_HI_RT_Ty1"/>
    <property type="match status" value="1"/>
</dbReference>
<dbReference type="PANTHER" id="PTHR11439:SF467">
    <property type="entry name" value="INTEGRASE CATALYTIC DOMAIN-CONTAINING PROTEIN"/>
    <property type="match status" value="1"/>
</dbReference>
<evidence type="ECO:0000313" key="1">
    <source>
        <dbReference type="EMBL" id="GBM58786.1"/>
    </source>
</evidence>